<feature type="transmembrane region" description="Helical" evidence="1">
    <location>
        <begin position="146"/>
        <end position="171"/>
    </location>
</feature>
<feature type="transmembrane region" description="Helical" evidence="1">
    <location>
        <begin position="28"/>
        <end position="45"/>
    </location>
</feature>
<feature type="transmembrane region" description="Helical" evidence="1">
    <location>
        <begin position="65"/>
        <end position="82"/>
    </location>
</feature>
<organism evidence="2 3">
    <name type="scientific">Spongisporangium articulatum</name>
    <dbReference type="NCBI Taxonomy" id="3362603"/>
    <lineage>
        <taxon>Bacteria</taxon>
        <taxon>Bacillati</taxon>
        <taxon>Actinomycetota</taxon>
        <taxon>Actinomycetes</taxon>
        <taxon>Kineosporiales</taxon>
        <taxon>Kineosporiaceae</taxon>
        <taxon>Spongisporangium</taxon>
    </lineage>
</organism>
<feature type="transmembrane region" description="Helical" evidence="1">
    <location>
        <begin position="265"/>
        <end position="286"/>
    </location>
</feature>
<gene>
    <name evidence="2" type="ORF">ACIB24_08985</name>
</gene>
<feature type="transmembrane region" description="Helical" evidence="1">
    <location>
        <begin position="236"/>
        <end position="253"/>
    </location>
</feature>
<evidence type="ECO:0008006" key="4">
    <source>
        <dbReference type="Google" id="ProtNLM"/>
    </source>
</evidence>
<dbReference type="Proteomes" id="UP001612915">
    <property type="component" value="Unassembled WGS sequence"/>
</dbReference>
<sequence>MSTATSTAPPVLGVLARQEIRNYLRSKLFWAGTALVVALTVSGFVDRGASYPGGNGPSSALDMVAVAALLGVFGLIVTAGLTRRSDRAAEAAGSVAVPERTRTLALAAAVVVPLAVALAWFVAALVNFHTDPPADYTVPFGPIDTGFVYAAMFAQGVVPAVGGPVLGLVIARWLPQRGITALSVVLLVLVTILLQGNFRATWRWQAAWPWTNWYGPLGWNTGEGHWIALPGSPQAWIAYLLALCVLGVLVAVWHDPEADRSRLRAAIAGTVVVAIVALVLTMTLGLPDAAFNPVVAPTA</sequence>
<comment type="caution">
    <text evidence="2">The sequence shown here is derived from an EMBL/GenBank/DDBJ whole genome shotgun (WGS) entry which is preliminary data.</text>
</comment>
<accession>A0ABW8AM73</accession>
<reference evidence="2 3" key="1">
    <citation type="submission" date="2024-10" db="EMBL/GenBank/DDBJ databases">
        <title>The Natural Products Discovery Center: Release of the First 8490 Sequenced Strains for Exploring Actinobacteria Biosynthetic Diversity.</title>
        <authorList>
            <person name="Kalkreuter E."/>
            <person name="Kautsar S.A."/>
            <person name="Yang D."/>
            <person name="Bader C.D."/>
            <person name="Teijaro C.N."/>
            <person name="Fluegel L."/>
            <person name="Davis C.M."/>
            <person name="Simpson J.R."/>
            <person name="Lauterbach L."/>
            <person name="Steele A.D."/>
            <person name="Gui C."/>
            <person name="Meng S."/>
            <person name="Li G."/>
            <person name="Viehrig K."/>
            <person name="Ye F."/>
            <person name="Su P."/>
            <person name="Kiefer A.F."/>
            <person name="Nichols A."/>
            <person name="Cepeda A.J."/>
            <person name="Yan W."/>
            <person name="Fan B."/>
            <person name="Jiang Y."/>
            <person name="Adhikari A."/>
            <person name="Zheng C.-J."/>
            <person name="Schuster L."/>
            <person name="Cowan T.M."/>
            <person name="Smanski M.J."/>
            <person name="Chevrette M.G."/>
            <person name="De Carvalho L.P.S."/>
            <person name="Shen B."/>
        </authorList>
    </citation>
    <scope>NUCLEOTIDE SEQUENCE [LARGE SCALE GENOMIC DNA]</scope>
    <source>
        <strain evidence="2 3">NPDC049639</strain>
    </source>
</reference>
<protein>
    <recommendedName>
        <fullName evidence="4">ABC transporter permease</fullName>
    </recommendedName>
</protein>
<proteinExistence type="predicted"/>
<keyword evidence="1" id="KW-1133">Transmembrane helix</keyword>
<dbReference type="RefSeq" id="WP_398278335.1">
    <property type="nucleotide sequence ID" value="NZ_JBITLV010000002.1"/>
</dbReference>
<dbReference type="EMBL" id="JBITLV010000002">
    <property type="protein sequence ID" value="MFI7587193.1"/>
    <property type="molecule type" value="Genomic_DNA"/>
</dbReference>
<evidence type="ECO:0000313" key="2">
    <source>
        <dbReference type="EMBL" id="MFI7587193.1"/>
    </source>
</evidence>
<evidence type="ECO:0000313" key="3">
    <source>
        <dbReference type="Proteomes" id="UP001612915"/>
    </source>
</evidence>
<feature type="transmembrane region" description="Helical" evidence="1">
    <location>
        <begin position="103"/>
        <end position="126"/>
    </location>
</feature>
<name>A0ABW8AM73_9ACTN</name>
<feature type="transmembrane region" description="Helical" evidence="1">
    <location>
        <begin position="178"/>
        <end position="198"/>
    </location>
</feature>
<evidence type="ECO:0000256" key="1">
    <source>
        <dbReference type="SAM" id="Phobius"/>
    </source>
</evidence>
<keyword evidence="3" id="KW-1185">Reference proteome</keyword>
<keyword evidence="1" id="KW-0472">Membrane</keyword>
<keyword evidence="1" id="KW-0812">Transmembrane</keyword>